<feature type="transmembrane region" description="Helical" evidence="1">
    <location>
        <begin position="322"/>
        <end position="343"/>
    </location>
</feature>
<feature type="transmembrane region" description="Helical" evidence="1">
    <location>
        <begin position="134"/>
        <end position="155"/>
    </location>
</feature>
<reference evidence="3" key="3">
    <citation type="journal article" date="2017" name="Plant Physiol. Biochem.">
        <title>Differential oxidative and antioxidative response of duckweed Lemna minor toward plant growth promoting/inhibiting bacteria.</title>
        <authorList>
            <person name="Ishizawa H."/>
            <person name="Kuroda M."/>
            <person name="Morikawa M."/>
            <person name="Ike M."/>
        </authorList>
    </citation>
    <scope>NUCLEOTIDE SEQUENCE [LARGE SCALE GENOMIC DNA]</scope>
    <source>
        <strain evidence="3">H3</strain>
    </source>
</reference>
<sequence>MKRFIILLHRYLGLGAALLAITLGLSGSLLVFRAELQSEISPDSLPNLATPVSYQAAYAMARLHYPHADISLRLPEHSQNSIQARVRSKGQPDITLWLDPVSGRILQQQDSNAQGWGWLHELHARLLLPEGKIWVGWAGVLITLVLLSGIIHWWPKNWSKAWRVRRDKGVAILVSDLHRTAGAAMLLLLLLSTLSGLVLAFNQPLRDWLTPAKQGKPGKHATIQPTGQRLPLDTLAHLARQRLPQGRLTSINISARPDKPVEMRLKLPDEQHPNGSTLVQADPYQGKLLRIDRTEASNPWRRVSSWAQVLHDGSFAGNVQRVATALTGLLLMLLGGSGVYQWLARRRKQAVARHARPGVEMAKRLHQTP</sequence>
<dbReference type="InterPro" id="IPR005625">
    <property type="entry name" value="PepSY-ass_TM"/>
</dbReference>
<reference evidence="3" key="1">
    <citation type="journal article" date="2017" name="Biotechnol. Biofuels">
        <title>Evaluation of environmental bacterial communities as a factor affecting the growth of duckweed Lemna minor.</title>
        <authorList>
            <person name="Ishizawa H."/>
            <person name="Kuroda M."/>
            <person name="Morikawa M."/>
            <person name="Ike M."/>
        </authorList>
    </citation>
    <scope>NUCLEOTIDE SEQUENCE [LARGE SCALE GENOMIC DNA]</scope>
    <source>
        <strain evidence="3">H3</strain>
    </source>
</reference>
<dbReference type="AlphaFoldDB" id="A0A3G9GK30"/>
<name>A0A3G9GK30_9NEIS</name>
<keyword evidence="1" id="KW-1133">Transmembrane helix</keyword>
<dbReference type="Pfam" id="PF03929">
    <property type="entry name" value="PepSY_TM"/>
    <property type="match status" value="1"/>
</dbReference>
<keyword evidence="3" id="KW-1185">Reference proteome</keyword>
<dbReference type="Proteomes" id="UP000198290">
    <property type="component" value="Chromosome"/>
</dbReference>
<keyword evidence="1" id="KW-0472">Membrane</keyword>
<evidence type="ECO:0000313" key="3">
    <source>
        <dbReference type="Proteomes" id="UP000198290"/>
    </source>
</evidence>
<dbReference type="KEGG" id="amah:DLM_2121"/>
<organism evidence="2 3">
    <name type="scientific">Aquitalea magnusonii</name>
    <dbReference type="NCBI Taxonomy" id="332411"/>
    <lineage>
        <taxon>Bacteria</taxon>
        <taxon>Pseudomonadati</taxon>
        <taxon>Pseudomonadota</taxon>
        <taxon>Betaproteobacteria</taxon>
        <taxon>Neisseriales</taxon>
        <taxon>Chromobacteriaceae</taxon>
        <taxon>Aquitalea</taxon>
    </lineage>
</organism>
<dbReference type="RefSeq" id="WP_167467091.1">
    <property type="nucleotide sequence ID" value="NZ_AP018823.1"/>
</dbReference>
<evidence type="ECO:0000313" key="2">
    <source>
        <dbReference type="EMBL" id="BBF85736.1"/>
    </source>
</evidence>
<dbReference type="PANTHER" id="PTHR34219">
    <property type="entry name" value="IRON-REGULATED INNER MEMBRANE PROTEIN-RELATED"/>
    <property type="match status" value="1"/>
</dbReference>
<protein>
    <submittedName>
        <fullName evidence="2">Uncharacterized iron-regulated membrane protein, iron-uptake factor PiuB</fullName>
    </submittedName>
</protein>
<evidence type="ECO:0000256" key="1">
    <source>
        <dbReference type="SAM" id="Phobius"/>
    </source>
</evidence>
<proteinExistence type="predicted"/>
<feature type="transmembrane region" description="Helical" evidence="1">
    <location>
        <begin position="176"/>
        <end position="201"/>
    </location>
</feature>
<dbReference type="EMBL" id="AP018823">
    <property type="protein sequence ID" value="BBF85736.1"/>
    <property type="molecule type" value="Genomic_DNA"/>
</dbReference>
<keyword evidence="1" id="KW-0812">Transmembrane</keyword>
<gene>
    <name evidence="2" type="ORF">DLM_2121</name>
</gene>
<accession>A0A3G9GK30</accession>
<reference evidence="2 3" key="2">
    <citation type="journal article" date="2017" name="Genome Announc.">
        <title>Draft genome sequence of Aquitalea magnusonii strain H3, a plant growth-promoting bacterium of duckweed Lemna minor.</title>
        <authorList>
            <person name="Ishizawa H."/>
            <person name="Kuroda M."/>
            <person name="Ike M."/>
        </authorList>
    </citation>
    <scope>NUCLEOTIDE SEQUENCE [LARGE SCALE GENOMIC DNA]</scope>
    <source>
        <strain evidence="2 3">H3</strain>
    </source>
</reference>